<dbReference type="AlphaFoldDB" id="A0A9D6V2G9"/>
<proteinExistence type="predicted"/>
<protein>
    <recommendedName>
        <fullName evidence="3">Thioredoxin-like fold domain-containing protein</fullName>
    </recommendedName>
</protein>
<sequence length="122" mass="13500">MDTNHAAGSDSGGLLDTRTISGTQPLLLEVISEGPHCVPCQYAIAAVEYVSEDYLDRIEIKIVETKQRKDASRYLDLCRGYGSLLPVPSILIEGKLVFDDIPGPEELRRVLDEALEVRENMP</sequence>
<organism evidence="1 2">
    <name type="scientific">Desulfomonile tiedjei</name>
    <dbReference type="NCBI Taxonomy" id="2358"/>
    <lineage>
        <taxon>Bacteria</taxon>
        <taxon>Pseudomonadati</taxon>
        <taxon>Thermodesulfobacteriota</taxon>
        <taxon>Desulfomonilia</taxon>
        <taxon>Desulfomonilales</taxon>
        <taxon>Desulfomonilaceae</taxon>
        <taxon>Desulfomonile</taxon>
    </lineage>
</organism>
<dbReference type="SUPFAM" id="SSF52833">
    <property type="entry name" value="Thioredoxin-like"/>
    <property type="match status" value="1"/>
</dbReference>
<reference evidence="1" key="1">
    <citation type="submission" date="2020-07" db="EMBL/GenBank/DDBJ databases">
        <title>Huge and variable diversity of episymbiotic CPR bacteria and DPANN archaea in groundwater ecosystems.</title>
        <authorList>
            <person name="He C.Y."/>
            <person name="Keren R."/>
            <person name="Whittaker M."/>
            <person name="Farag I.F."/>
            <person name="Doudna J."/>
            <person name="Cate J.H.D."/>
            <person name="Banfield J.F."/>
        </authorList>
    </citation>
    <scope>NUCLEOTIDE SEQUENCE</scope>
    <source>
        <strain evidence="1">NC_groundwater_1664_Pr3_B-0.1um_52_9</strain>
    </source>
</reference>
<dbReference type="InterPro" id="IPR036249">
    <property type="entry name" value="Thioredoxin-like_sf"/>
</dbReference>
<evidence type="ECO:0008006" key="3">
    <source>
        <dbReference type="Google" id="ProtNLM"/>
    </source>
</evidence>
<dbReference type="Gene3D" id="3.40.30.10">
    <property type="entry name" value="Glutaredoxin"/>
    <property type="match status" value="1"/>
</dbReference>
<dbReference type="EMBL" id="JACRDE010000317">
    <property type="protein sequence ID" value="MBI5250217.1"/>
    <property type="molecule type" value="Genomic_DNA"/>
</dbReference>
<dbReference type="Proteomes" id="UP000807825">
    <property type="component" value="Unassembled WGS sequence"/>
</dbReference>
<gene>
    <name evidence="1" type="ORF">HY912_12045</name>
</gene>
<evidence type="ECO:0000313" key="2">
    <source>
        <dbReference type="Proteomes" id="UP000807825"/>
    </source>
</evidence>
<evidence type="ECO:0000313" key="1">
    <source>
        <dbReference type="EMBL" id="MBI5250217.1"/>
    </source>
</evidence>
<comment type="caution">
    <text evidence="1">The sequence shown here is derived from an EMBL/GenBank/DDBJ whole genome shotgun (WGS) entry which is preliminary data.</text>
</comment>
<name>A0A9D6V2G9_9BACT</name>
<accession>A0A9D6V2G9</accession>